<name>A0A8X6GVG3_TRICU</name>
<accession>A0A8X6GVG3</accession>
<evidence type="ECO:0000313" key="2">
    <source>
        <dbReference type="EMBL" id="GFR10919.1"/>
    </source>
</evidence>
<organism evidence="2 3">
    <name type="scientific">Trichonephila clavata</name>
    <name type="common">Joro spider</name>
    <name type="synonym">Nephila clavata</name>
    <dbReference type="NCBI Taxonomy" id="2740835"/>
    <lineage>
        <taxon>Eukaryota</taxon>
        <taxon>Metazoa</taxon>
        <taxon>Ecdysozoa</taxon>
        <taxon>Arthropoda</taxon>
        <taxon>Chelicerata</taxon>
        <taxon>Arachnida</taxon>
        <taxon>Araneae</taxon>
        <taxon>Araneomorphae</taxon>
        <taxon>Entelegynae</taxon>
        <taxon>Araneoidea</taxon>
        <taxon>Nephilidae</taxon>
        <taxon>Trichonephila</taxon>
    </lineage>
</organism>
<dbReference type="Proteomes" id="UP000887116">
    <property type="component" value="Unassembled WGS sequence"/>
</dbReference>
<comment type="caution">
    <text evidence="2">The sequence shown here is derived from an EMBL/GenBank/DDBJ whole genome shotgun (WGS) entry which is preliminary data.</text>
</comment>
<evidence type="ECO:0000256" key="1">
    <source>
        <dbReference type="SAM" id="SignalP"/>
    </source>
</evidence>
<keyword evidence="1" id="KW-0732">Signal</keyword>
<gene>
    <name evidence="2" type="primary">NCL1_30964</name>
    <name evidence="2" type="ORF">TNCT_457591</name>
</gene>
<dbReference type="OrthoDB" id="6418781at2759"/>
<reference evidence="2" key="1">
    <citation type="submission" date="2020-07" db="EMBL/GenBank/DDBJ databases">
        <title>Multicomponent nature underlies the extraordinary mechanical properties of spider dragline silk.</title>
        <authorList>
            <person name="Kono N."/>
            <person name="Nakamura H."/>
            <person name="Mori M."/>
            <person name="Yoshida Y."/>
            <person name="Ohtoshi R."/>
            <person name="Malay A.D."/>
            <person name="Moran D.A.P."/>
            <person name="Tomita M."/>
            <person name="Numata K."/>
            <person name="Arakawa K."/>
        </authorList>
    </citation>
    <scope>NUCLEOTIDE SEQUENCE</scope>
</reference>
<dbReference type="AlphaFoldDB" id="A0A8X6GVG3"/>
<feature type="chain" id="PRO_5036474026" evidence="1">
    <location>
        <begin position="27"/>
        <end position="328"/>
    </location>
</feature>
<sequence length="328" mass="38414">MLRYLKFNSLAVWMTIACLSVRVINAADIIEYGTRLHPPSKVTPTQKYRNCPTCSNKTTNIRTVVQNIQNKLREPITIKQESTASNSMVKDLNANVKNFFTIKPLIKSQTTSNSDSPKDNSKREATFFFTQVEPHRFEYRAMFQHHGHVPGNVFQPFVHDFEGFGKEFPPLPKFPTFPEFPDFFPEHKDPFPNIHEYSFPTLPPTVKRNWQPPIVPNPPQRPQIDEKFEGPLKDYDVVLGQKRYPKIFRFNEERVNIEDFDRQKKLRFYSLGKEDQNELSEPENVKRDQLLILHGGIFTVQEPPLFNKHRFIKKRRKPGGFGLLRSRL</sequence>
<dbReference type="PROSITE" id="PS51257">
    <property type="entry name" value="PROKAR_LIPOPROTEIN"/>
    <property type="match status" value="1"/>
</dbReference>
<protein>
    <submittedName>
        <fullName evidence="2">Uncharacterized protein</fullName>
    </submittedName>
</protein>
<keyword evidence="3" id="KW-1185">Reference proteome</keyword>
<dbReference type="EMBL" id="BMAO01016757">
    <property type="protein sequence ID" value="GFR10919.1"/>
    <property type="molecule type" value="Genomic_DNA"/>
</dbReference>
<evidence type="ECO:0000313" key="3">
    <source>
        <dbReference type="Proteomes" id="UP000887116"/>
    </source>
</evidence>
<proteinExistence type="predicted"/>
<feature type="signal peptide" evidence="1">
    <location>
        <begin position="1"/>
        <end position="26"/>
    </location>
</feature>